<keyword evidence="4" id="KW-1185">Reference proteome</keyword>
<accession>A0A4Q5MWU3</accession>
<dbReference type="Gene3D" id="2.40.128.110">
    <property type="entry name" value="Lipid/polyisoprenoid-binding, YceI-like"/>
    <property type="match status" value="1"/>
</dbReference>
<dbReference type="Proteomes" id="UP000293764">
    <property type="component" value="Unassembled WGS sequence"/>
</dbReference>
<organism evidence="3 4">
    <name type="scientific">Pengzhenrongella frigida</name>
    <dbReference type="NCBI Taxonomy" id="1259133"/>
    <lineage>
        <taxon>Bacteria</taxon>
        <taxon>Bacillati</taxon>
        <taxon>Actinomycetota</taxon>
        <taxon>Actinomycetes</taxon>
        <taxon>Micrococcales</taxon>
        <taxon>Pengzhenrongella</taxon>
    </lineage>
</organism>
<dbReference type="PANTHER" id="PTHR34406:SF1">
    <property type="entry name" value="PROTEIN YCEI"/>
    <property type="match status" value="1"/>
</dbReference>
<comment type="caution">
    <text evidence="3">The sequence shown here is derived from an EMBL/GenBank/DDBJ whole genome shotgun (WGS) entry which is preliminary data.</text>
</comment>
<dbReference type="AlphaFoldDB" id="A0A4Q5MWU3"/>
<dbReference type="SMART" id="SM00867">
    <property type="entry name" value="YceI"/>
    <property type="match status" value="1"/>
</dbReference>
<dbReference type="Pfam" id="PF04264">
    <property type="entry name" value="YceI"/>
    <property type="match status" value="1"/>
</dbReference>
<protein>
    <submittedName>
        <fullName evidence="3">Polyisoprenoid-binding protein</fullName>
    </submittedName>
</protein>
<evidence type="ECO:0000313" key="4">
    <source>
        <dbReference type="Proteomes" id="UP000293764"/>
    </source>
</evidence>
<dbReference type="InterPro" id="IPR036761">
    <property type="entry name" value="TTHA0802/YceI-like_sf"/>
</dbReference>
<evidence type="ECO:0000313" key="3">
    <source>
        <dbReference type="EMBL" id="RYV50056.1"/>
    </source>
</evidence>
<evidence type="ECO:0000256" key="1">
    <source>
        <dbReference type="ARBA" id="ARBA00008812"/>
    </source>
</evidence>
<reference evidence="3 4" key="1">
    <citation type="submission" date="2019-01" db="EMBL/GenBank/DDBJ databases">
        <title>Novel species of Cellulomonas.</title>
        <authorList>
            <person name="Liu Q."/>
            <person name="Xin Y.-H."/>
        </authorList>
    </citation>
    <scope>NUCLEOTIDE SEQUENCE [LARGE SCALE GENOMIC DNA]</scope>
    <source>
        <strain evidence="3 4">HLT2-17</strain>
    </source>
</reference>
<name>A0A4Q5MWU3_9MICO</name>
<dbReference type="OrthoDB" id="9811006at2"/>
<dbReference type="SUPFAM" id="SSF101874">
    <property type="entry name" value="YceI-like"/>
    <property type="match status" value="1"/>
</dbReference>
<dbReference type="EMBL" id="SDWW01000043">
    <property type="protein sequence ID" value="RYV50056.1"/>
    <property type="molecule type" value="Genomic_DNA"/>
</dbReference>
<comment type="similarity">
    <text evidence="1">Belongs to the UPF0312 family.</text>
</comment>
<gene>
    <name evidence="3" type="ORF">EUA98_15520</name>
</gene>
<dbReference type="InterPro" id="IPR007372">
    <property type="entry name" value="Lipid/polyisoprenoid-bd_YceI"/>
</dbReference>
<sequence>MSVTTLPTELTAGAWVADVSHSEAGFTVRHAGISKVRGFVAITEATITIGADLSASAVTATLDASTIDTRDENRDGHLKGADFFDVENFPTWTFVSTSVTGSGAEAVVAGDLTIHGVTRPVTLATEFTGTAVDPWGNLRAGFSASTEISRKDFGLTWNAALEAGGVLVGDKVKIALDLSAIKQA</sequence>
<proteinExistence type="inferred from homology"/>
<dbReference type="PANTHER" id="PTHR34406">
    <property type="entry name" value="PROTEIN YCEI"/>
    <property type="match status" value="1"/>
</dbReference>
<feature type="domain" description="Lipid/polyisoprenoid-binding YceI-like" evidence="2">
    <location>
        <begin position="14"/>
        <end position="181"/>
    </location>
</feature>
<dbReference type="RefSeq" id="WP_130103604.1">
    <property type="nucleotide sequence ID" value="NZ_SDWW01000043.1"/>
</dbReference>
<evidence type="ECO:0000259" key="2">
    <source>
        <dbReference type="SMART" id="SM00867"/>
    </source>
</evidence>